<evidence type="ECO:0000256" key="1">
    <source>
        <dbReference type="ARBA" id="ARBA00023015"/>
    </source>
</evidence>
<dbReference type="Gene3D" id="1.10.10.60">
    <property type="entry name" value="Homeodomain-like"/>
    <property type="match status" value="1"/>
</dbReference>
<dbReference type="InterPro" id="IPR018060">
    <property type="entry name" value="HTH_AraC"/>
</dbReference>
<feature type="domain" description="HTH araC/xylS-type" evidence="4">
    <location>
        <begin position="71"/>
        <end position="177"/>
    </location>
</feature>
<dbReference type="EMBL" id="BAABHB010000003">
    <property type="protein sequence ID" value="GAA4403854.1"/>
    <property type="molecule type" value="Genomic_DNA"/>
</dbReference>
<keyword evidence="1" id="KW-0805">Transcription regulation</keyword>
<proteinExistence type="predicted"/>
<protein>
    <recommendedName>
        <fullName evidence="4">HTH araC/xylS-type domain-containing protein</fullName>
    </recommendedName>
</protein>
<dbReference type="InterPro" id="IPR018062">
    <property type="entry name" value="HTH_AraC-typ_CS"/>
</dbReference>
<dbReference type="PANTHER" id="PTHR43280:SF2">
    <property type="entry name" value="HTH-TYPE TRANSCRIPTIONAL REGULATOR EXSA"/>
    <property type="match status" value="1"/>
</dbReference>
<evidence type="ECO:0000259" key="4">
    <source>
        <dbReference type="PROSITE" id="PS01124"/>
    </source>
</evidence>
<name>A0ABP8KBS0_9BACT</name>
<dbReference type="Proteomes" id="UP001500936">
    <property type="component" value="Unassembled WGS sequence"/>
</dbReference>
<accession>A0ABP8KBS0</accession>
<keyword evidence="2" id="KW-0238">DNA-binding</keyword>
<keyword evidence="6" id="KW-1185">Reference proteome</keyword>
<dbReference type="PROSITE" id="PS01124">
    <property type="entry name" value="HTH_ARAC_FAMILY_2"/>
    <property type="match status" value="1"/>
</dbReference>
<sequence>MKLYIKNMVCDRCKRAVQQVLTDAGLDVQQVQLGEVTVAEWPAGLPTEQISEGLAANGFELLDDRKTVLVEQIKAIIINEIHHNRRERPEQQNLSDFLAQKIGYDYSYLSHLFSAVEGISIERYAILQKVEKVKEYLFYGELSLSEIAWRVGYSSSQHLSNQFRQVVGMTPGEFRRIRQPLRSELDKIQASK</sequence>
<reference evidence="6" key="1">
    <citation type="journal article" date="2019" name="Int. J. Syst. Evol. Microbiol.">
        <title>The Global Catalogue of Microorganisms (GCM) 10K type strain sequencing project: providing services to taxonomists for standard genome sequencing and annotation.</title>
        <authorList>
            <consortium name="The Broad Institute Genomics Platform"/>
            <consortium name="The Broad Institute Genome Sequencing Center for Infectious Disease"/>
            <person name="Wu L."/>
            <person name="Ma J."/>
        </authorList>
    </citation>
    <scope>NUCLEOTIDE SEQUENCE [LARGE SCALE GENOMIC DNA]</scope>
    <source>
        <strain evidence="6">JCM 17925</strain>
    </source>
</reference>
<evidence type="ECO:0000313" key="5">
    <source>
        <dbReference type="EMBL" id="GAA4403854.1"/>
    </source>
</evidence>
<dbReference type="RefSeq" id="WP_345266614.1">
    <property type="nucleotide sequence ID" value="NZ_BAABHB010000003.1"/>
</dbReference>
<dbReference type="SMART" id="SM00342">
    <property type="entry name" value="HTH_ARAC"/>
    <property type="match status" value="1"/>
</dbReference>
<dbReference type="Gene3D" id="3.30.70.100">
    <property type="match status" value="1"/>
</dbReference>
<dbReference type="Pfam" id="PF12833">
    <property type="entry name" value="HTH_18"/>
    <property type="match status" value="1"/>
</dbReference>
<dbReference type="PROSITE" id="PS00041">
    <property type="entry name" value="HTH_ARAC_FAMILY_1"/>
    <property type="match status" value="1"/>
</dbReference>
<evidence type="ECO:0000313" key="6">
    <source>
        <dbReference type="Proteomes" id="UP001500936"/>
    </source>
</evidence>
<gene>
    <name evidence="5" type="ORF">GCM10023187_20300</name>
</gene>
<dbReference type="InterPro" id="IPR009057">
    <property type="entry name" value="Homeodomain-like_sf"/>
</dbReference>
<dbReference type="PANTHER" id="PTHR43280">
    <property type="entry name" value="ARAC-FAMILY TRANSCRIPTIONAL REGULATOR"/>
    <property type="match status" value="1"/>
</dbReference>
<organism evidence="5 6">
    <name type="scientific">Nibrella viscosa</name>
    <dbReference type="NCBI Taxonomy" id="1084524"/>
    <lineage>
        <taxon>Bacteria</taxon>
        <taxon>Pseudomonadati</taxon>
        <taxon>Bacteroidota</taxon>
        <taxon>Cytophagia</taxon>
        <taxon>Cytophagales</taxon>
        <taxon>Spirosomataceae</taxon>
        <taxon>Nibrella</taxon>
    </lineage>
</organism>
<dbReference type="SUPFAM" id="SSF46689">
    <property type="entry name" value="Homeodomain-like"/>
    <property type="match status" value="1"/>
</dbReference>
<evidence type="ECO:0000256" key="3">
    <source>
        <dbReference type="ARBA" id="ARBA00023163"/>
    </source>
</evidence>
<keyword evidence="3" id="KW-0804">Transcription</keyword>
<comment type="caution">
    <text evidence="5">The sequence shown here is derived from an EMBL/GenBank/DDBJ whole genome shotgun (WGS) entry which is preliminary data.</text>
</comment>
<evidence type="ECO:0000256" key="2">
    <source>
        <dbReference type="ARBA" id="ARBA00023125"/>
    </source>
</evidence>